<sequence length="593" mass="66380">MTTELNVLPHPIAINKRSKAPFIPLNVSLLKECSTLREFQQFHTLIIKLPSPLTHISLAKLIQSLVNSSHIDYARKVFDQMPQPSTFVFNTMIRAYAGSNAACREGIGVYTQMRSSSVEPDSYTYPSLLQACSSLSDGRGVHALILKSGQCGLDVHAQTSLVSFYSSFGDLECARRVFDGMPERNVVSWTAMVTGYVKQMEYDDGLALFHQMQVLDVEPNELTLVNVLSACANLGAYEMGKWVHRYIDRKGIVMNSTLGTALVDMYAKCGHIHKALHVFKRLPEKSVFAWNAVIGGLAMHGLGEEAIEKFSEMISVGMRPDDITLLAVLSACAHAGLVRKGKEYFDLIEREYGVRPNIKHYGCMVNLLGRAGLLEEAYEVVTKMPMEPNGVVWGTLLNCCSSHGDVELAETVMARLVALEPYNDGNYVLMSNIYASKGRWEDVAKVRRFMNERGINKTTGCSTIEVDNVVHEFIVSCSKHPRAEEIYSTLDEMSMRLKAEGYMAKTSNVMLDIDEEDKKRALCHHSEKLAIAFGLISTKPGTLLRVVKNLRACENCHLATKLISKIYNREIIVRDRNRFHHFKHGVCSCGDYW</sequence>
<dbReference type="Pfam" id="PF13041">
    <property type="entry name" value="PPR_2"/>
    <property type="match status" value="3"/>
</dbReference>
<dbReference type="PANTHER" id="PTHR47926">
    <property type="entry name" value="PENTATRICOPEPTIDE REPEAT-CONTAINING PROTEIN"/>
    <property type="match status" value="1"/>
</dbReference>
<evidence type="ECO:0000313" key="6">
    <source>
        <dbReference type="RefSeq" id="XP_039124468.1"/>
    </source>
</evidence>
<proteinExistence type="inferred from homology"/>
<organism evidence="5 6">
    <name type="scientific">Dioscorea cayennensis subsp. rotundata</name>
    <name type="common">White Guinea yam</name>
    <name type="synonym">Dioscorea rotundata</name>
    <dbReference type="NCBI Taxonomy" id="55577"/>
    <lineage>
        <taxon>Eukaryota</taxon>
        <taxon>Viridiplantae</taxon>
        <taxon>Streptophyta</taxon>
        <taxon>Embryophyta</taxon>
        <taxon>Tracheophyta</taxon>
        <taxon>Spermatophyta</taxon>
        <taxon>Magnoliopsida</taxon>
        <taxon>Liliopsida</taxon>
        <taxon>Dioscoreales</taxon>
        <taxon>Dioscoreaceae</taxon>
        <taxon>Dioscorea</taxon>
    </lineage>
</organism>
<dbReference type="InterPro" id="IPR046960">
    <property type="entry name" value="PPR_At4g14850-like_plant"/>
</dbReference>
<comment type="similarity">
    <text evidence="1">Belongs to the PPR family. PCMP-H subfamily.</text>
</comment>
<dbReference type="AlphaFoldDB" id="A0AB40BBY6"/>
<gene>
    <name evidence="6" type="primary">LOC120260942</name>
</gene>
<name>A0AB40BBY6_DIOCR</name>
<accession>A0AB40BBY6</accession>
<dbReference type="InterPro" id="IPR002885">
    <property type="entry name" value="PPR_rpt"/>
</dbReference>
<dbReference type="GO" id="GO:0009451">
    <property type="term" value="P:RNA modification"/>
    <property type="evidence" value="ECO:0007669"/>
    <property type="project" value="InterPro"/>
</dbReference>
<evidence type="ECO:0000259" key="4">
    <source>
        <dbReference type="Pfam" id="PF14432"/>
    </source>
</evidence>
<dbReference type="InterPro" id="IPR032867">
    <property type="entry name" value="DYW_dom"/>
</dbReference>
<feature type="repeat" description="PPR" evidence="3">
    <location>
        <begin position="185"/>
        <end position="219"/>
    </location>
</feature>
<feature type="repeat" description="PPR" evidence="3">
    <location>
        <begin position="85"/>
        <end position="120"/>
    </location>
</feature>
<protein>
    <submittedName>
        <fullName evidence="6">Pentatricopeptide repeat-containing protein At5g66520-like</fullName>
    </submittedName>
</protein>
<reference evidence="6" key="1">
    <citation type="submission" date="2025-08" db="UniProtKB">
        <authorList>
            <consortium name="RefSeq"/>
        </authorList>
    </citation>
    <scope>IDENTIFICATION</scope>
</reference>
<dbReference type="Gene3D" id="1.25.40.10">
    <property type="entry name" value="Tetratricopeptide repeat domain"/>
    <property type="match status" value="3"/>
</dbReference>
<evidence type="ECO:0000313" key="5">
    <source>
        <dbReference type="Proteomes" id="UP001515500"/>
    </source>
</evidence>
<dbReference type="FunFam" id="1.25.40.10:FF:000427">
    <property type="entry name" value="Pentatricopeptide repeat-containing protein chloroplastic"/>
    <property type="match status" value="1"/>
</dbReference>
<dbReference type="FunFam" id="1.25.40.10:FF:000690">
    <property type="entry name" value="Pentatricopeptide repeat-containing protein"/>
    <property type="match status" value="1"/>
</dbReference>
<dbReference type="PROSITE" id="PS51375">
    <property type="entry name" value="PPR"/>
    <property type="match status" value="3"/>
</dbReference>
<dbReference type="GO" id="GO:0003729">
    <property type="term" value="F:mRNA binding"/>
    <property type="evidence" value="ECO:0007669"/>
    <property type="project" value="UniProtKB-ARBA"/>
</dbReference>
<dbReference type="Proteomes" id="UP001515500">
    <property type="component" value="Chromosome 5"/>
</dbReference>
<dbReference type="InterPro" id="IPR011990">
    <property type="entry name" value="TPR-like_helical_dom_sf"/>
</dbReference>
<dbReference type="GO" id="GO:0008270">
    <property type="term" value="F:zinc ion binding"/>
    <property type="evidence" value="ECO:0007669"/>
    <property type="project" value="InterPro"/>
</dbReference>
<keyword evidence="5" id="KW-1185">Reference proteome</keyword>
<evidence type="ECO:0000256" key="1">
    <source>
        <dbReference type="ARBA" id="ARBA00006643"/>
    </source>
</evidence>
<dbReference type="Pfam" id="PF01535">
    <property type="entry name" value="PPR"/>
    <property type="match status" value="1"/>
</dbReference>
<dbReference type="NCBIfam" id="TIGR00756">
    <property type="entry name" value="PPR"/>
    <property type="match status" value="2"/>
</dbReference>
<dbReference type="GeneID" id="120260942"/>
<feature type="repeat" description="PPR" evidence="3">
    <location>
        <begin position="286"/>
        <end position="320"/>
    </location>
</feature>
<evidence type="ECO:0000256" key="3">
    <source>
        <dbReference type="PROSITE-ProRule" id="PRU00708"/>
    </source>
</evidence>
<dbReference type="PANTHER" id="PTHR47926:SF537">
    <property type="entry name" value="PENTACOTRIPEPTIDE-REPEAT REGION OF PRORP DOMAIN-CONTAINING PROTEIN"/>
    <property type="match status" value="1"/>
</dbReference>
<dbReference type="Pfam" id="PF20431">
    <property type="entry name" value="E_motif"/>
    <property type="match status" value="1"/>
</dbReference>
<keyword evidence="2" id="KW-0677">Repeat</keyword>
<dbReference type="InterPro" id="IPR046848">
    <property type="entry name" value="E_motif"/>
</dbReference>
<feature type="domain" description="DYW" evidence="4">
    <location>
        <begin position="501"/>
        <end position="593"/>
    </location>
</feature>
<evidence type="ECO:0000256" key="2">
    <source>
        <dbReference type="ARBA" id="ARBA00022737"/>
    </source>
</evidence>
<dbReference type="Pfam" id="PF14432">
    <property type="entry name" value="DYW_deaminase"/>
    <property type="match status" value="1"/>
</dbReference>
<dbReference type="RefSeq" id="XP_039124468.1">
    <property type="nucleotide sequence ID" value="XM_039268534.1"/>
</dbReference>